<dbReference type="RefSeq" id="WP_078316755.1">
    <property type="nucleotide sequence ID" value="NZ_MUYV01000001.1"/>
</dbReference>
<dbReference type="InterPro" id="IPR007536">
    <property type="entry name" value="16SrRNA_methylTrfase_J"/>
</dbReference>
<accession>A0A1T0CVK2</accession>
<dbReference type="InterPro" id="IPR029063">
    <property type="entry name" value="SAM-dependent_MTases_sf"/>
</dbReference>
<evidence type="ECO:0000313" key="2">
    <source>
        <dbReference type="Proteomes" id="UP000190683"/>
    </source>
</evidence>
<dbReference type="SUPFAM" id="SSF53335">
    <property type="entry name" value="S-adenosyl-L-methionine-dependent methyltransferases"/>
    <property type="match status" value="1"/>
</dbReference>
<gene>
    <name evidence="1" type="ORF">B0681_00255</name>
</gene>
<dbReference type="PANTHER" id="PTHR36112:SF1">
    <property type="entry name" value="RIBOSOMAL RNA SMALL SUBUNIT METHYLTRANSFERASE J"/>
    <property type="match status" value="1"/>
</dbReference>
<dbReference type="PANTHER" id="PTHR36112">
    <property type="entry name" value="RIBOSOMAL RNA SMALL SUBUNIT METHYLTRANSFERASE J"/>
    <property type="match status" value="1"/>
</dbReference>
<dbReference type="STRING" id="573983.B0681_00255"/>
<evidence type="ECO:0000313" key="1">
    <source>
        <dbReference type="EMBL" id="OOS26366.1"/>
    </source>
</evidence>
<comment type="caution">
    <text evidence="1">The sequence shown here is derived from an EMBL/GenBank/DDBJ whole genome shotgun (WGS) entry which is preliminary data.</text>
</comment>
<dbReference type="AlphaFoldDB" id="A0A1T0CVK2"/>
<evidence type="ECO:0008006" key="3">
    <source>
        <dbReference type="Google" id="ProtNLM"/>
    </source>
</evidence>
<reference evidence="1 2" key="1">
    <citation type="submission" date="2017-02" db="EMBL/GenBank/DDBJ databases">
        <title>Draft genome sequence of Moraxella porci CCUG 54912T type strain.</title>
        <authorList>
            <person name="Salva-Serra F."/>
            <person name="Engstrom-Jakobsson H."/>
            <person name="Thorell K."/>
            <person name="Jaen-Luchoro D."/>
            <person name="Gonzales-Siles L."/>
            <person name="Karlsson R."/>
            <person name="Yazdan S."/>
            <person name="Boulund F."/>
            <person name="Johnning A."/>
            <person name="Engstrand L."/>
            <person name="Kristiansson E."/>
            <person name="Moore E."/>
        </authorList>
    </citation>
    <scope>NUCLEOTIDE SEQUENCE [LARGE SCALE GENOMIC DNA]</scope>
    <source>
        <strain evidence="1 2">CCUG 54912</strain>
    </source>
</reference>
<dbReference type="Proteomes" id="UP000190683">
    <property type="component" value="Unassembled WGS sequence"/>
</dbReference>
<dbReference type="GO" id="GO:0008990">
    <property type="term" value="F:rRNA (guanine-N2-)-methyltransferase activity"/>
    <property type="evidence" value="ECO:0007669"/>
    <property type="project" value="InterPro"/>
</dbReference>
<dbReference type="EMBL" id="MUYV01000001">
    <property type="protein sequence ID" value="OOS26366.1"/>
    <property type="molecule type" value="Genomic_DNA"/>
</dbReference>
<name>A0A1T0CVK2_9GAMM</name>
<organism evidence="1 2">
    <name type="scientific">Moraxella porci DSM 25326</name>
    <dbReference type="NCBI Taxonomy" id="573983"/>
    <lineage>
        <taxon>Bacteria</taxon>
        <taxon>Pseudomonadati</taxon>
        <taxon>Pseudomonadota</taxon>
        <taxon>Gammaproteobacteria</taxon>
        <taxon>Moraxellales</taxon>
        <taxon>Moraxellaceae</taxon>
        <taxon>Moraxella</taxon>
    </lineage>
</organism>
<proteinExistence type="predicted"/>
<keyword evidence="2" id="KW-1185">Reference proteome</keyword>
<sequence>MLFFGVDIEQIKPIESLISTHDLPIQLDFIQLSKLNNKHLNFAFCDHHANQAFIVEKDRLLLIQKLGDDIIKVSPDWASQTRRVVSAGRKSELVLQACRLNAGMMAIDGTAGFGHDSLILASTGANVLMLESSPIMALMLYAEYAYMQDNQNWQGLLSRLSIRYGDVRDCSDGADVVYLDPMFPKDSYDAKVNKHMQALHSFVSPPTLDDENELLSHAKSLLHSADGRVVVKRPLNAPFLANEPPIQSWQNDAIRFDRYDGQMS</sequence>
<dbReference type="Gene3D" id="3.40.50.150">
    <property type="entry name" value="Vaccinia Virus protein VP39"/>
    <property type="match status" value="1"/>
</dbReference>
<protein>
    <recommendedName>
        <fullName evidence="3">16S rRNA methyltransferase</fullName>
    </recommendedName>
</protein>
<dbReference type="Pfam" id="PF04445">
    <property type="entry name" value="SAM_MT"/>
    <property type="match status" value="1"/>
</dbReference>